<organism evidence="4">
    <name type="scientific">freshwater metagenome</name>
    <dbReference type="NCBI Taxonomy" id="449393"/>
    <lineage>
        <taxon>unclassified sequences</taxon>
        <taxon>metagenomes</taxon>
        <taxon>ecological metagenomes</taxon>
    </lineage>
</organism>
<protein>
    <submittedName>
        <fullName evidence="4">Unannotated protein</fullName>
    </submittedName>
</protein>
<evidence type="ECO:0000256" key="1">
    <source>
        <dbReference type="ARBA" id="ARBA00006432"/>
    </source>
</evidence>
<dbReference type="EMBL" id="CAESAC010000012">
    <property type="protein sequence ID" value="CAB4331057.1"/>
    <property type="molecule type" value="Genomic_DNA"/>
</dbReference>
<gene>
    <name evidence="4" type="ORF">UFOPK4028_00168</name>
</gene>
<dbReference type="GO" id="GO:0031956">
    <property type="term" value="F:medium-chain fatty acid-CoA ligase activity"/>
    <property type="evidence" value="ECO:0007669"/>
    <property type="project" value="TreeGrafter"/>
</dbReference>
<proteinExistence type="inferred from homology"/>
<dbReference type="InterPro" id="IPR045851">
    <property type="entry name" value="AMP-bd_C_sf"/>
</dbReference>
<reference evidence="4" key="1">
    <citation type="submission" date="2020-05" db="EMBL/GenBank/DDBJ databases">
        <authorList>
            <person name="Chiriac C."/>
            <person name="Salcher M."/>
            <person name="Ghai R."/>
            <person name="Kavagutti S V."/>
        </authorList>
    </citation>
    <scope>NUCLEOTIDE SEQUENCE</scope>
</reference>
<dbReference type="GO" id="GO:0006631">
    <property type="term" value="P:fatty acid metabolic process"/>
    <property type="evidence" value="ECO:0007669"/>
    <property type="project" value="TreeGrafter"/>
</dbReference>
<dbReference type="InterPro" id="IPR042099">
    <property type="entry name" value="ANL_N_sf"/>
</dbReference>
<dbReference type="PANTHER" id="PTHR43201">
    <property type="entry name" value="ACYL-COA SYNTHETASE"/>
    <property type="match status" value="1"/>
</dbReference>
<dbReference type="SUPFAM" id="SSF56801">
    <property type="entry name" value="Acetyl-CoA synthetase-like"/>
    <property type="match status" value="1"/>
</dbReference>
<sequence length="361" mass="38707">MIMEEKKLRPVMPIQAEWSTPQLQENVAVALEGSGAALSTVKLAIDEIDEEVALVVNSSGSTGDAKLIAISRSALIASTNACHKFLGAVPGDTWSLLLPTTHIAGLNVVIRATALGTKVIDNRGTNNYEDADFISIVPTQLHKAINADLKLLEHLRAAEAVLVGGGPLDINLRKLAESKHVKVVTTYGMTEMSGGCVFNSKPLEGVKFELDNNGLIKVNGPMMAMGYIQADGTINSFARNGWFSSTDLGEINSGLLKVIGRSDEVIISGGEKISLPFVESEIKKIYPDTPLIVFSIPDQLWGERLCIGAIVELSLEDIGSKLGPIFKPKSLFLFNEIPTTTIGKPDRQSAKNMALKLGNSN</sequence>
<dbReference type="InterPro" id="IPR000873">
    <property type="entry name" value="AMP-dep_synth/lig_dom"/>
</dbReference>
<keyword evidence="2" id="KW-0436">Ligase</keyword>
<dbReference type="PROSITE" id="PS00455">
    <property type="entry name" value="AMP_BINDING"/>
    <property type="match status" value="1"/>
</dbReference>
<dbReference type="Pfam" id="PF00501">
    <property type="entry name" value="AMP-binding"/>
    <property type="match status" value="1"/>
</dbReference>
<evidence type="ECO:0000313" key="4">
    <source>
        <dbReference type="EMBL" id="CAB4331057.1"/>
    </source>
</evidence>
<feature type="domain" description="AMP-dependent synthetase/ligase" evidence="3">
    <location>
        <begin position="49"/>
        <end position="201"/>
    </location>
</feature>
<accession>A0A6J5YQA5</accession>
<evidence type="ECO:0000256" key="2">
    <source>
        <dbReference type="ARBA" id="ARBA00022598"/>
    </source>
</evidence>
<dbReference type="AlphaFoldDB" id="A0A6J5YQA5"/>
<dbReference type="Gene3D" id="3.30.300.30">
    <property type="match status" value="1"/>
</dbReference>
<evidence type="ECO:0000259" key="3">
    <source>
        <dbReference type="Pfam" id="PF00501"/>
    </source>
</evidence>
<name>A0A6J5YQA5_9ZZZZ</name>
<dbReference type="InterPro" id="IPR020845">
    <property type="entry name" value="AMP-binding_CS"/>
</dbReference>
<dbReference type="Gene3D" id="3.40.50.12780">
    <property type="entry name" value="N-terminal domain of ligase-like"/>
    <property type="match status" value="1"/>
</dbReference>
<comment type="similarity">
    <text evidence="1">Belongs to the ATP-dependent AMP-binding enzyme family.</text>
</comment>
<dbReference type="PANTHER" id="PTHR43201:SF5">
    <property type="entry name" value="MEDIUM-CHAIN ACYL-COA LIGASE ACSF2, MITOCHONDRIAL"/>
    <property type="match status" value="1"/>
</dbReference>